<evidence type="ECO:0000313" key="2">
    <source>
        <dbReference type="Proteomes" id="UP000284706"/>
    </source>
</evidence>
<proteinExistence type="predicted"/>
<protein>
    <recommendedName>
        <fullName evidence="3">Carboxymuconolactone decarboxylase-like domain-containing protein</fullName>
    </recommendedName>
</protein>
<reference evidence="1 2" key="1">
    <citation type="journal article" date="2018" name="Evol. Lett.">
        <title>Horizontal gene cluster transfer increased hallucinogenic mushroom diversity.</title>
        <authorList>
            <person name="Reynolds H.T."/>
            <person name="Vijayakumar V."/>
            <person name="Gluck-Thaler E."/>
            <person name="Korotkin H.B."/>
            <person name="Matheny P.B."/>
            <person name="Slot J.C."/>
        </authorList>
    </citation>
    <scope>NUCLEOTIDE SEQUENCE [LARGE SCALE GENOMIC DNA]</scope>
    <source>
        <strain evidence="1 2">SRW20</strain>
    </source>
</reference>
<dbReference type="EMBL" id="NHYE01001155">
    <property type="protein sequence ID" value="PPQ97961.1"/>
    <property type="molecule type" value="Genomic_DNA"/>
</dbReference>
<dbReference type="PANTHER" id="PTHR28180">
    <property type="entry name" value="CONSERVED MITOCHONDRIAL PROTEIN-RELATED"/>
    <property type="match status" value="1"/>
</dbReference>
<name>A0A409Y4T1_9AGAR</name>
<organism evidence="1 2">
    <name type="scientific">Gymnopilus dilepis</name>
    <dbReference type="NCBI Taxonomy" id="231916"/>
    <lineage>
        <taxon>Eukaryota</taxon>
        <taxon>Fungi</taxon>
        <taxon>Dikarya</taxon>
        <taxon>Basidiomycota</taxon>
        <taxon>Agaricomycotina</taxon>
        <taxon>Agaricomycetes</taxon>
        <taxon>Agaricomycetidae</taxon>
        <taxon>Agaricales</taxon>
        <taxon>Agaricineae</taxon>
        <taxon>Hymenogastraceae</taxon>
        <taxon>Gymnopilus</taxon>
    </lineage>
</organism>
<evidence type="ECO:0000313" key="1">
    <source>
        <dbReference type="EMBL" id="PPQ97961.1"/>
    </source>
</evidence>
<keyword evidence="2" id="KW-1185">Reference proteome</keyword>
<dbReference type="SUPFAM" id="SSF69118">
    <property type="entry name" value="AhpD-like"/>
    <property type="match status" value="1"/>
</dbReference>
<dbReference type="InParanoid" id="A0A409Y4T1"/>
<gene>
    <name evidence="1" type="ORF">CVT26_003110</name>
</gene>
<sequence>MATPFRVSAAFLNSMKALFPENTSRQIGLNGPADSPLLKNPWHIVAAVSFSASNRPEAVPRVFEHALEDLRRDGGEHKAEEKLLAQKFREALFKSGLIQGYSKTINALKALHDVMPEELRDTNIQRNTSRSLPDLEKSGDVLFKEMYGDTGNGVQSLLDTIYPDMGWFSKVIGYGVVYGHVESLSGLETSYAVVAALIASDTPLQIGWHLHNARNQGSSMEEARAVRQISIEVAKLSGIQWRHDVPEI</sequence>
<dbReference type="Proteomes" id="UP000284706">
    <property type="component" value="Unassembled WGS sequence"/>
</dbReference>
<comment type="caution">
    <text evidence="1">The sequence shown here is derived from an EMBL/GenBank/DDBJ whole genome shotgun (WGS) entry which is preliminary data.</text>
</comment>
<dbReference type="Gene3D" id="1.20.1290.10">
    <property type="entry name" value="AhpD-like"/>
    <property type="match status" value="1"/>
</dbReference>
<evidence type="ECO:0008006" key="3">
    <source>
        <dbReference type="Google" id="ProtNLM"/>
    </source>
</evidence>
<accession>A0A409Y4T1</accession>
<dbReference type="OrthoDB" id="5537330at2759"/>
<dbReference type="STRING" id="231916.A0A409Y4T1"/>
<dbReference type="InterPro" id="IPR052999">
    <property type="entry name" value="PTS1_Protein"/>
</dbReference>
<dbReference type="AlphaFoldDB" id="A0A409Y4T1"/>
<dbReference type="InterPro" id="IPR029032">
    <property type="entry name" value="AhpD-like"/>
</dbReference>
<dbReference type="PANTHER" id="PTHR28180:SF2">
    <property type="entry name" value="PEROXISOMAL PROTEIN 2"/>
    <property type="match status" value="1"/>
</dbReference>